<accession>A0A7W8J4F8</accession>
<gene>
    <name evidence="2" type="ORF">HDF10_000415</name>
</gene>
<organism evidence="2 3">
    <name type="scientific">Tunturiibacter lichenicola</name>
    <dbReference type="NCBI Taxonomy" id="2051959"/>
    <lineage>
        <taxon>Bacteria</taxon>
        <taxon>Pseudomonadati</taxon>
        <taxon>Acidobacteriota</taxon>
        <taxon>Terriglobia</taxon>
        <taxon>Terriglobales</taxon>
        <taxon>Acidobacteriaceae</taxon>
        <taxon>Tunturiibacter</taxon>
    </lineage>
</organism>
<proteinExistence type="predicted"/>
<name>A0A7W8J4F8_9BACT</name>
<dbReference type="AlphaFoldDB" id="A0A7W8J4F8"/>
<dbReference type="Pfam" id="PF01797">
    <property type="entry name" value="Y1_Tnp"/>
    <property type="match status" value="1"/>
</dbReference>
<dbReference type="GO" id="GO:0004803">
    <property type="term" value="F:transposase activity"/>
    <property type="evidence" value="ECO:0007669"/>
    <property type="project" value="InterPro"/>
</dbReference>
<protein>
    <submittedName>
        <fullName evidence="2">REP element-mobilizing transposase RayT</fullName>
    </submittedName>
</protein>
<dbReference type="GO" id="GO:0003677">
    <property type="term" value="F:DNA binding"/>
    <property type="evidence" value="ECO:0007669"/>
    <property type="project" value="InterPro"/>
</dbReference>
<dbReference type="Proteomes" id="UP000569092">
    <property type="component" value="Unassembled WGS sequence"/>
</dbReference>
<feature type="domain" description="Transposase IS200-like" evidence="1">
    <location>
        <begin position="13"/>
        <end position="67"/>
    </location>
</feature>
<evidence type="ECO:0000313" key="3">
    <source>
        <dbReference type="Proteomes" id="UP000569092"/>
    </source>
</evidence>
<sequence length="72" mass="8563">MPLGLERRQNTGQLHFITFSCYHRLPYLESAKSKDILEQVIERTRRSDNVTIYAYVLMPEHVHLLLRRVAHT</sequence>
<dbReference type="EMBL" id="JACHDZ010000001">
    <property type="protein sequence ID" value="MBB5342465.1"/>
    <property type="molecule type" value="Genomic_DNA"/>
</dbReference>
<comment type="caution">
    <text evidence="2">The sequence shown here is derived from an EMBL/GenBank/DDBJ whole genome shotgun (WGS) entry which is preliminary data.</text>
</comment>
<evidence type="ECO:0000259" key="1">
    <source>
        <dbReference type="Pfam" id="PF01797"/>
    </source>
</evidence>
<reference evidence="2 3" key="1">
    <citation type="submission" date="2020-08" db="EMBL/GenBank/DDBJ databases">
        <title>Genomic Encyclopedia of Type Strains, Phase IV (KMG-V): Genome sequencing to study the core and pangenomes of soil and plant-associated prokaryotes.</title>
        <authorList>
            <person name="Whitman W."/>
        </authorList>
    </citation>
    <scope>NUCLEOTIDE SEQUENCE [LARGE SCALE GENOMIC DNA]</scope>
    <source>
        <strain evidence="2 3">M8US30</strain>
    </source>
</reference>
<dbReference type="PROSITE" id="PS51257">
    <property type="entry name" value="PROKAR_LIPOPROTEIN"/>
    <property type="match status" value="1"/>
</dbReference>
<dbReference type="GO" id="GO:0006313">
    <property type="term" value="P:DNA transposition"/>
    <property type="evidence" value="ECO:0007669"/>
    <property type="project" value="InterPro"/>
</dbReference>
<dbReference type="InterPro" id="IPR036515">
    <property type="entry name" value="Transposase_17_sf"/>
</dbReference>
<dbReference type="Gene3D" id="3.30.70.1290">
    <property type="entry name" value="Transposase IS200-like"/>
    <property type="match status" value="1"/>
</dbReference>
<dbReference type="InterPro" id="IPR002686">
    <property type="entry name" value="Transposase_17"/>
</dbReference>
<evidence type="ECO:0000313" key="2">
    <source>
        <dbReference type="EMBL" id="MBB5342465.1"/>
    </source>
</evidence>
<dbReference type="SUPFAM" id="SSF143422">
    <property type="entry name" value="Transposase IS200-like"/>
    <property type="match status" value="1"/>
</dbReference>